<dbReference type="EMBL" id="HBKQ01035522">
    <property type="protein sequence ID" value="CAE2256529.1"/>
    <property type="molecule type" value="Transcribed_RNA"/>
</dbReference>
<keyword evidence="6" id="KW-0028">Amino-acid biosynthesis</keyword>
<keyword evidence="9" id="KW-0368">Histidine biosynthesis</keyword>
<dbReference type="GO" id="GO:0030170">
    <property type="term" value="F:pyridoxal phosphate binding"/>
    <property type="evidence" value="ECO:0007669"/>
    <property type="project" value="InterPro"/>
</dbReference>
<dbReference type="AlphaFoldDB" id="A0A7S4J9I7"/>
<dbReference type="SUPFAM" id="SSF53383">
    <property type="entry name" value="PLP-dependent transferases"/>
    <property type="match status" value="1"/>
</dbReference>
<keyword evidence="5" id="KW-0032">Aminotransferase</keyword>
<evidence type="ECO:0000259" key="12">
    <source>
        <dbReference type="Pfam" id="PF00155"/>
    </source>
</evidence>
<dbReference type="InterPro" id="IPR005861">
    <property type="entry name" value="HisP_aminotrans"/>
</dbReference>
<dbReference type="PANTHER" id="PTHR42885">
    <property type="entry name" value="HISTIDINOL-PHOSPHATE AMINOTRANSFERASE-RELATED"/>
    <property type="match status" value="1"/>
</dbReference>
<dbReference type="HAMAP" id="MF_01023">
    <property type="entry name" value="HisC_aminotrans_2"/>
    <property type="match status" value="1"/>
</dbReference>
<evidence type="ECO:0000256" key="6">
    <source>
        <dbReference type="ARBA" id="ARBA00022605"/>
    </source>
</evidence>
<evidence type="ECO:0000256" key="7">
    <source>
        <dbReference type="ARBA" id="ARBA00022679"/>
    </source>
</evidence>
<comment type="pathway">
    <text evidence="2">Amino-acid biosynthesis; L-histidine biosynthesis; L-histidine from 5-phospho-alpha-D-ribose 1-diphosphate: step 7/9.</text>
</comment>
<keyword evidence="7" id="KW-0808">Transferase</keyword>
<evidence type="ECO:0000256" key="11">
    <source>
        <dbReference type="ARBA" id="ARBA00047481"/>
    </source>
</evidence>
<dbReference type="InterPro" id="IPR015421">
    <property type="entry name" value="PyrdxlP-dep_Trfase_major"/>
</dbReference>
<dbReference type="GO" id="GO:0004400">
    <property type="term" value="F:histidinol-phosphate transaminase activity"/>
    <property type="evidence" value="ECO:0007669"/>
    <property type="project" value="UniProtKB-EC"/>
</dbReference>
<dbReference type="NCBIfam" id="TIGR01141">
    <property type="entry name" value="hisC"/>
    <property type="match status" value="1"/>
</dbReference>
<dbReference type="CDD" id="cd00609">
    <property type="entry name" value="AAT_like"/>
    <property type="match status" value="1"/>
</dbReference>
<evidence type="ECO:0000256" key="2">
    <source>
        <dbReference type="ARBA" id="ARBA00005011"/>
    </source>
</evidence>
<dbReference type="Pfam" id="PF00155">
    <property type="entry name" value="Aminotran_1_2"/>
    <property type="match status" value="1"/>
</dbReference>
<dbReference type="GO" id="GO:0000105">
    <property type="term" value="P:L-histidine biosynthetic process"/>
    <property type="evidence" value="ECO:0007669"/>
    <property type="project" value="UniProtKB-KW"/>
</dbReference>
<dbReference type="PANTHER" id="PTHR42885:SF2">
    <property type="entry name" value="HISTIDINOL-PHOSPHATE AMINOTRANSFERASE"/>
    <property type="match status" value="1"/>
</dbReference>
<gene>
    <name evidence="13" type="ORF">OAUR00152_LOCUS24396</name>
</gene>
<feature type="domain" description="Aminotransferase class I/classII large" evidence="12">
    <location>
        <begin position="38"/>
        <end position="365"/>
    </location>
</feature>
<dbReference type="InterPro" id="IPR004839">
    <property type="entry name" value="Aminotransferase_I/II_large"/>
</dbReference>
<reference evidence="13" key="1">
    <citation type="submission" date="2021-01" db="EMBL/GenBank/DDBJ databases">
        <authorList>
            <person name="Corre E."/>
            <person name="Pelletier E."/>
            <person name="Niang G."/>
            <person name="Scheremetjew M."/>
            <person name="Finn R."/>
            <person name="Kale V."/>
            <person name="Holt S."/>
            <person name="Cochrane G."/>
            <person name="Meng A."/>
            <person name="Brown T."/>
            <person name="Cohen L."/>
        </authorList>
    </citation>
    <scope>NUCLEOTIDE SEQUENCE</scope>
    <source>
        <strain evidence="13">Isolate 1302-5</strain>
    </source>
</reference>
<dbReference type="InterPro" id="IPR001917">
    <property type="entry name" value="Aminotrans_II_pyridoxalP_BS"/>
</dbReference>
<evidence type="ECO:0000256" key="4">
    <source>
        <dbReference type="ARBA" id="ARBA00012748"/>
    </source>
</evidence>
<dbReference type="EC" id="2.6.1.9" evidence="4"/>
<evidence type="ECO:0000256" key="9">
    <source>
        <dbReference type="ARBA" id="ARBA00023102"/>
    </source>
</evidence>
<evidence type="ECO:0000313" key="13">
    <source>
        <dbReference type="EMBL" id="CAE2256529.1"/>
    </source>
</evidence>
<name>A0A7S4J9I7_9STRA</name>
<dbReference type="InterPro" id="IPR015422">
    <property type="entry name" value="PyrdxlP-dep_Trfase_small"/>
</dbReference>
<keyword evidence="8" id="KW-0663">Pyridoxal phosphate</keyword>
<organism evidence="13">
    <name type="scientific">Odontella aurita</name>
    <dbReference type="NCBI Taxonomy" id="265563"/>
    <lineage>
        <taxon>Eukaryota</taxon>
        <taxon>Sar</taxon>
        <taxon>Stramenopiles</taxon>
        <taxon>Ochrophyta</taxon>
        <taxon>Bacillariophyta</taxon>
        <taxon>Mediophyceae</taxon>
        <taxon>Biddulphiophycidae</taxon>
        <taxon>Eupodiscales</taxon>
        <taxon>Odontellaceae</taxon>
        <taxon>Odontella</taxon>
    </lineage>
</organism>
<dbReference type="Gene3D" id="3.40.640.10">
    <property type="entry name" value="Type I PLP-dependent aspartate aminotransferase-like (Major domain)"/>
    <property type="match status" value="1"/>
</dbReference>
<accession>A0A7S4J9I7</accession>
<sequence>MSSQEEKKECAVAARLARPNILALHPYRCARDDYNDGVLLDANENALGPTSVPTNSLDPYDNSLTLERYPCPYQIPLKEKYAAYRGHGIKPSNIFVGVGSDEAIDLLIRIFCTPSEDTIMTTPPTYGMYKVCANVNDVEIQTIPLTPDFDLRIPEMLANVTERTKLLFICSPGNPTAKAIPLSDIKKIASSSYQGIVVVDEAYVDFSSKGSAVELVRKYPNVVVLQTLSKAFGLAGIRLGFAIGGEDVIQLMNNVKAPYNVNSLTSEVAMNAMENIDTLDTNVKNLLAQREVVAQKLNDLDFIVKVYPSDSNFLLFRLKSKAKEIYKTMADRGVVTRYRGSEIHCDECIRVTIGKDEENNKFIEELVKVWNDLSA</sequence>
<evidence type="ECO:0000256" key="3">
    <source>
        <dbReference type="ARBA" id="ARBA00008392"/>
    </source>
</evidence>
<proteinExistence type="inferred from homology"/>
<evidence type="ECO:0000256" key="10">
    <source>
        <dbReference type="ARBA" id="ARBA00030262"/>
    </source>
</evidence>
<evidence type="ECO:0000256" key="1">
    <source>
        <dbReference type="ARBA" id="ARBA00001933"/>
    </source>
</evidence>
<dbReference type="InterPro" id="IPR015424">
    <property type="entry name" value="PyrdxlP-dep_Trfase"/>
</dbReference>
<dbReference type="PROSITE" id="PS00599">
    <property type="entry name" value="AA_TRANSFER_CLASS_2"/>
    <property type="match status" value="1"/>
</dbReference>
<dbReference type="Gene3D" id="3.90.1150.10">
    <property type="entry name" value="Aspartate Aminotransferase, domain 1"/>
    <property type="match status" value="1"/>
</dbReference>
<comment type="cofactor">
    <cofactor evidence="1">
        <name>pyridoxal 5'-phosphate</name>
        <dbReference type="ChEBI" id="CHEBI:597326"/>
    </cofactor>
</comment>
<evidence type="ECO:0000256" key="5">
    <source>
        <dbReference type="ARBA" id="ARBA00022576"/>
    </source>
</evidence>
<comment type="similarity">
    <text evidence="3">Belongs to the class-II pyridoxal-phosphate-dependent aminotransferase family.</text>
</comment>
<comment type="catalytic activity">
    <reaction evidence="11">
        <text>L-histidinol phosphate + 2-oxoglutarate = 3-(imidazol-4-yl)-2-oxopropyl phosphate + L-glutamate</text>
        <dbReference type="Rhea" id="RHEA:23744"/>
        <dbReference type="ChEBI" id="CHEBI:16810"/>
        <dbReference type="ChEBI" id="CHEBI:29985"/>
        <dbReference type="ChEBI" id="CHEBI:57766"/>
        <dbReference type="ChEBI" id="CHEBI:57980"/>
        <dbReference type="EC" id="2.6.1.9"/>
    </reaction>
</comment>
<protein>
    <recommendedName>
        <fullName evidence="4">histidinol-phosphate transaminase</fullName>
        <ecNumber evidence="4">2.6.1.9</ecNumber>
    </recommendedName>
    <alternativeName>
        <fullName evidence="10">Imidazole acetol-phosphate transaminase</fullName>
    </alternativeName>
</protein>
<evidence type="ECO:0000256" key="8">
    <source>
        <dbReference type="ARBA" id="ARBA00022898"/>
    </source>
</evidence>